<sequence>MPIDMPLSCCQVYVDFVRVVLKDLRLVWDKGFWQLELKCDNTLLVETILVGGSIDIAVV</sequence>
<dbReference type="AlphaFoldDB" id="A0A9D3VDR9"/>
<dbReference type="OrthoDB" id="994545at2759"/>
<accession>A0A9D3VDR9</accession>
<dbReference type="Proteomes" id="UP000828251">
    <property type="component" value="Unassembled WGS sequence"/>
</dbReference>
<dbReference type="EMBL" id="JAIQCV010000007">
    <property type="protein sequence ID" value="KAH1080642.1"/>
    <property type="molecule type" value="Genomic_DNA"/>
</dbReference>
<comment type="caution">
    <text evidence="1">The sequence shown here is derived from an EMBL/GenBank/DDBJ whole genome shotgun (WGS) entry which is preliminary data.</text>
</comment>
<proteinExistence type="predicted"/>
<keyword evidence="2" id="KW-1185">Reference proteome</keyword>
<reference evidence="1 2" key="1">
    <citation type="journal article" date="2021" name="Plant Biotechnol. J.">
        <title>Multi-omics assisted identification of the key and species-specific regulatory components of drought-tolerant mechanisms in Gossypium stocksii.</title>
        <authorList>
            <person name="Yu D."/>
            <person name="Ke L."/>
            <person name="Zhang D."/>
            <person name="Wu Y."/>
            <person name="Sun Y."/>
            <person name="Mei J."/>
            <person name="Sun J."/>
            <person name="Sun Y."/>
        </authorList>
    </citation>
    <scope>NUCLEOTIDE SEQUENCE [LARGE SCALE GENOMIC DNA]</scope>
    <source>
        <strain evidence="2">cv. E1</strain>
        <tissue evidence="1">Leaf</tissue>
    </source>
</reference>
<evidence type="ECO:0000313" key="1">
    <source>
        <dbReference type="EMBL" id="KAH1080642.1"/>
    </source>
</evidence>
<evidence type="ECO:0000313" key="2">
    <source>
        <dbReference type="Proteomes" id="UP000828251"/>
    </source>
</evidence>
<name>A0A9D3VDR9_9ROSI</name>
<organism evidence="1 2">
    <name type="scientific">Gossypium stocksii</name>
    <dbReference type="NCBI Taxonomy" id="47602"/>
    <lineage>
        <taxon>Eukaryota</taxon>
        <taxon>Viridiplantae</taxon>
        <taxon>Streptophyta</taxon>
        <taxon>Embryophyta</taxon>
        <taxon>Tracheophyta</taxon>
        <taxon>Spermatophyta</taxon>
        <taxon>Magnoliopsida</taxon>
        <taxon>eudicotyledons</taxon>
        <taxon>Gunneridae</taxon>
        <taxon>Pentapetalae</taxon>
        <taxon>rosids</taxon>
        <taxon>malvids</taxon>
        <taxon>Malvales</taxon>
        <taxon>Malvaceae</taxon>
        <taxon>Malvoideae</taxon>
        <taxon>Gossypium</taxon>
    </lineage>
</organism>
<gene>
    <name evidence="1" type="ORF">J1N35_020403</name>
</gene>
<protein>
    <submittedName>
        <fullName evidence="1">Uncharacterized protein</fullName>
    </submittedName>
</protein>